<name>A0AAN7PEE9_9COLE</name>
<keyword evidence="9" id="KW-1185">Reference proteome</keyword>
<feature type="domain" description="RRM" evidence="7">
    <location>
        <begin position="359"/>
        <end position="444"/>
    </location>
</feature>
<organism evidence="8 9">
    <name type="scientific">Aquatica leii</name>
    <dbReference type="NCBI Taxonomy" id="1421715"/>
    <lineage>
        <taxon>Eukaryota</taxon>
        <taxon>Metazoa</taxon>
        <taxon>Ecdysozoa</taxon>
        <taxon>Arthropoda</taxon>
        <taxon>Hexapoda</taxon>
        <taxon>Insecta</taxon>
        <taxon>Pterygota</taxon>
        <taxon>Neoptera</taxon>
        <taxon>Endopterygota</taxon>
        <taxon>Coleoptera</taxon>
        <taxon>Polyphaga</taxon>
        <taxon>Elateriformia</taxon>
        <taxon>Elateroidea</taxon>
        <taxon>Lampyridae</taxon>
        <taxon>Luciolinae</taxon>
        <taxon>Aquatica</taxon>
    </lineage>
</organism>
<feature type="region of interest" description="Disordered" evidence="6">
    <location>
        <begin position="1"/>
        <end position="25"/>
    </location>
</feature>
<dbReference type="SMART" id="SM00360">
    <property type="entry name" value="RRM"/>
    <property type="match status" value="3"/>
</dbReference>
<evidence type="ECO:0000313" key="9">
    <source>
        <dbReference type="Proteomes" id="UP001353858"/>
    </source>
</evidence>
<dbReference type="PANTHER" id="PTHR48039">
    <property type="entry name" value="RNA-BINDING MOTIF PROTEIN 14B"/>
    <property type="match status" value="1"/>
</dbReference>
<feature type="compositionally biased region" description="Basic residues" evidence="6">
    <location>
        <begin position="10"/>
        <end position="25"/>
    </location>
</feature>
<evidence type="ECO:0000256" key="1">
    <source>
        <dbReference type="ARBA" id="ARBA00004123"/>
    </source>
</evidence>
<evidence type="ECO:0000256" key="6">
    <source>
        <dbReference type="SAM" id="MobiDB-lite"/>
    </source>
</evidence>
<dbReference type="GO" id="GO:0003729">
    <property type="term" value="F:mRNA binding"/>
    <property type="evidence" value="ECO:0007669"/>
    <property type="project" value="TreeGrafter"/>
</dbReference>
<reference evidence="9" key="1">
    <citation type="submission" date="2023-01" db="EMBL/GenBank/DDBJ databases">
        <title>Key to firefly adult light organ development and bioluminescence: homeobox transcription factors regulate luciferase expression and transportation to peroxisome.</title>
        <authorList>
            <person name="Fu X."/>
        </authorList>
    </citation>
    <scope>NUCLEOTIDE SEQUENCE [LARGE SCALE GENOMIC DNA]</scope>
</reference>
<keyword evidence="4" id="KW-0539">Nucleus</keyword>
<evidence type="ECO:0000256" key="4">
    <source>
        <dbReference type="ARBA" id="ARBA00023242"/>
    </source>
</evidence>
<comment type="subcellular location">
    <subcellularLocation>
        <location evidence="1">Nucleus</location>
    </subcellularLocation>
</comment>
<sequence>MEPTGEVKSKKQYYKQKKKNSKKNMHRARLIVRNLPFATTEDNLREHFQKFGEINEIKLLKKEDGTLLGCGFVQYNLVQKAAKARHHLNGKPFLDRNIECDWALPKDRYQKEHDIVQLVKIKEEPLNDEYEIKAEVNESVVEIKEEIKEEVEGINQDDYKEELNESMDEYVDKEDTDDEEMGEEEEELEEYVSEDVKFVDNNSKPISNDVVEGKTVFIKNVPFSATNDDVKKCMSQFGPLYYAVVCIDQLTEHSRGTAFVKFKNKEAAVKCLSEKGIKLMGNIIECEQALSREQIKYKSDKKMKGPRDSRNLYLVKEGVILAGSKAAESVSAADMAKRLQIEQYKTQMLKNLNMFVARTRLVVHNIPPSWNDAQLKKLFQKHSGPSGVIKEARIMRNMRSLDSNGVGKSKEYAFVTFSTHDAALHALRSLNNNPDIFNINKRPIIAFSIENRSKLQAREKRLANSKLKNPQCKSYDPKAITSNPIKEKNRPYPNNYNLEQKSDEGLSKFSGVKAAFGNNRMRSKFNIKTQAQMHLEQVKKDKKKKKIAITKQPLKQKQKIVKSTKQKLNKFKVDDNFSKLVNSYKQKLLTAENRNSETRKKWYD</sequence>
<dbReference type="Pfam" id="PF00076">
    <property type="entry name" value="RRM_1"/>
    <property type="match status" value="3"/>
</dbReference>
<dbReference type="InterPro" id="IPR051945">
    <property type="entry name" value="RRM_MRD1_RNA_proc_ribogen"/>
</dbReference>
<dbReference type="Gene3D" id="3.30.70.330">
    <property type="match status" value="3"/>
</dbReference>
<proteinExistence type="predicted"/>
<dbReference type="GO" id="GO:0005730">
    <property type="term" value="C:nucleolus"/>
    <property type="evidence" value="ECO:0007669"/>
    <property type="project" value="TreeGrafter"/>
</dbReference>
<dbReference type="FunFam" id="3.30.70.330:FF:000182">
    <property type="entry name" value="RNA-binding motif protein 28"/>
    <property type="match status" value="1"/>
</dbReference>
<evidence type="ECO:0000259" key="7">
    <source>
        <dbReference type="PROSITE" id="PS50102"/>
    </source>
</evidence>
<feature type="domain" description="RRM" evidence="7">
    <location>
        <begin position="214"/>
        <end position="291"/>
    </location>
</feature>
<feature type="region of interest" description="Disordered" evidence="6">
    <location>
        <begin position="465"/>
        <end position="491"/>
    </location>
</feature>
<comment type="caution">
    <text evidence="8">The sequence shown here is derived from an EMBL/GenBank/DDBJ whole genome shotgun (WGS) entry which is preliminary data.</text>
</comment>
<evidence type="ECO:0000313" key="8">
    <source>
        <dbReference type="EMBL" id="KAK4886795.1"/>
    </source>
</evidence>
<keyword evidence="2" id="KW-0677">Repeat</keyword>
<dbReference type="SUPFAM" id="SSF54928">
    <property type="entry name" value="RNA-binding domain, RBD"/>
    <property type="match status" value="3"/>
</dbReference>
<dbReference type="PANTHER" id="PTHR48039:SF5">
    <property type="entry name" value="RNA-BINDING PROTEIN 28"/>
    <property type="match status" value="1"/>
</dbReference>
<dbReference type="InterPro" id="IPR012677">
    <property type="entry name" value="Nucleotide-bd_a/b_plait_sf"/>
</dbReference>
<dbReference type="AlphaFoldDB" id="A0AAN7PEE9"/>
<dbReference type="InterPro" id="IPR000504">
    <property type="entry name" value="RRM_dom"/>
</dbReference>
<evidence type="ECO:0000256" key="3">
    <source>
        <dbReference type="ARBA" id="ARBA00022884"/>
    </source>
</evidence>
<dbReference type="Proteomes" id="UP001353858">
    <property type="component" value="Unassembled WGS sequence"/>
</dbReference>
<dbReference type="CDD" id="cd12416">
    <property type="entry name" value="RRM4_RBM28_like"/>
    <property type="match status" value="1"/>
</dbReference>
<evidence type="ECO:0000256" key="2">
    <source>
        <dbReference type="ARBA" id="ARBA00022737"/>
    </source>
</evidence>
<evidence type="ECO:0000256" key="5">
    <source>
        <dbReference type="PROSITE-ProRule" id="PRU00176"/>
    </source>
</evidence>
<dbReference type="EMBL" id="JARPUR010000001">
    <property type="protein sequence ID" value="KAK4886795.1"/>
    <property type="molecule type" value="Genomic_DNA"/>
</dbReference>
<dbReference type="PROSITE" id="PS50102">
    <property type="entry name" value="RRM"/>
    <property type="match status" value="3"/>
</dbReference>
<feature type="domain" description="RRM" evidence="7">
    <location>
        <begin position="28"/>
        <end position="105"/>
    </location>
</feature>
<protein>
    <recommendedName>
        <fullName evidence="7">RRM domain-containing protein</fullName>
    </recommendedName>
</protein>
<accession>A0AAN7PEE9</accession>
<dbReference type="InterPro" id="IPR035979">
    <property type="entry name" value="RBD_domain_sf"/>
</dbReference>
<keyword evidence="3 5" id="KW-0694">RNA-binding</keyword>
<gene>
    <name evidence="8" type="ORF">RN001_003066</name>
</gene>